<keyword evidence="4" id="KW-1185">Reference proteome</keyword>
<keyword evidence="2" id="KW-0472">Membrane</keyword>
<name>A0A953HP48_9BACT</name>
<dbReference type="AlphaFoldDB" id="A0A953HP48"/>
<accession>A0A953HP48</accession>
<dbReference type="EMBL" id="JAHVHU010000016">
    <property type="protein sequence ID" value="MBY5959604.1"/>
    <property type="molecule type" value="Genomic_DNA"/>
</dbReference>
<keyword evidence="2" id="KW-0812">Transmembrane</keyword>
<evidence type="ECO:0000313" key="4">
    <source>
        <dbReference type="Proteomes" id="UP000753961"/>
    </source>
</evidence>
<protein>
    <submittedName>
        <fullName evidence="3">Uncharacterized protein</fullName>
    </submittedName>
</protein>
<evidence type="ECO:0000256" key="1">
    <source>
        <dbReference type="SAM" id="Coils"/>
    </source>
</evidence>
<keyword evidence="1" id="KW-0175">Coiled coil</keyword>
<dbReference type="Proteomes" id="UP000753961">
    <property type="component" value="Unassembled WGS sequence"/>
</dbReference>
<feature type="coiled-coil region" evidence="1">
    <location>
        <begin position="54"/>
        <end position="161"/>
    </location>
</feature>
<evidence type="ECO:0000313" key="3">
    <source>
        <dbReference type="EMBL" id="MBY5959604.1"/>
    </source>
</evidence>
<reference evidence="3" key="1">
    <citation type="submission" date="2021-06" db="EMBL/GenBank/DDBJ databases">
        <title>44 bacteria genomes isolated from Dapeng, Shenzhen.</title>
        <authorList>
            <person name="Zheng W."/>
            <person name="Yu S."/>
            <person name="Huang Y."/>
        </authorList>
    </citation>
    <scope>NUCLEOTIDE SEQUENCE</scope>
    <source>
        <strain evidence="3">DP5N28-2</strain>
    </source>
</reference>
<comment type="caution">
    <text evidence="3">The sequence shown here is derived from an EMBL/GenBank/DDBJ whole genome shotgun (WGS) entry which is preliminary data.</text>
</comment>
<sequence>MKMFNNPEWITILGIVLIGIGTYFVYYGRKINNSIMKGKLDNQTTQISSQTNILNEQTKRIESQEFTIRSLETNNVKLSEQITKLGDKNLDLISQNTELLGSNKSIQTNNQDLYEQNKGLTGKIENYQQELEEKTKKIQELEDAENNRTQSEKELEALKKTSPNVEFGLNFKGNDLVIEVKFNNRVPIILHPKLHSYGPWECDDHSKSYSIFRTAQHDLNPPTIYPPKKLEDKVEVVYDSIKKEDNLPFDKNLCMRMNVTYSSIYADEVKIERLKNIKMKVDYAIEANTKRFIKTQFKEE</sequence>
<evidence type="ECO:0000256" key="2">
    <source>
        <dbReference type="SAM" id="Phobius"/>
    </source>
</evidence>
<proteinExistence type="predicted"/>
<dbReference type="RefSeq" id="WP_222581141.1">
    <property type="nucleotide sequence ID" value="NZ_JAHVHU010000016.1"/>
</dbReference>
<feature type="transmembrane region" description="Helical" evidence="2">
    <location>
        <begin position="6"/>
        <end position="27"/>
    </location>
</feature>
<keyword evidence="2" id="KW-1133">Transmembrane helix</keyword>
<organism evidence="3 4">
    <name type="scientific">Membranihabitans marinus</name>
    <dbReference type="NCBI Taxonomy" id="1227546"/>
    <lineage>
        <taxon>Bacteria</taxon>
        <taxon>Pseudomonadati</taxon>
        <taxon>Bacteroidota</taxon>
        <taxon>Saprospiria</taxon>
        <taxon>Saprospirales</taxon>
        <taxon>Saprospiraceae</taxon>
        <taxon>Membranihabitans</taxon>
    </lineage>
</organism>
<gene>
    <name evidence="3" type="ORF">KUV50_15735</name>
</gene>